<evidence type="ECO:0000313" key="3">
    <source>
        <dbReference type="EMBL" id="CAD5114147.1"/>
    </source>
</evidence>
<dbReference type="Pfam" id="PF12260">
    <property type="entry name" value="PIP49_C"/>
    <property type="match status" value="1"/>
</dbReference>
<evidence type="ECO:0000256" key="1">
    <source>
        <dbReference type="SAM" id="SignalP"/>
    </source>
</evidence>
<organism evidence="3 4">
    <name type="scientific">Dimorphilus gyrociliatus</name>
    <dbReference type="NCBI Taxonomy" id="2664684"/>
    <lineage>
        <taxon>Eukaryota</taxon>
        <taxon>Metazoa</taxon>
        <taxon>Spiralia</taxon>
        <taxon>Lophotrochozoa</taxon>
        <taxon>Annelida</taxon>
        <taxon>Polychaeta</taxon>
        <taxon>Polychaeta incertae sedis</taxon>
        <taxon>Dinophilidae</taxon>
        <taxon>Dimorphilus</taxon>
    </lineage>
</organism>
<feature type="signal peptide" evidence="1">
    <location>
        <begin position="1"/>
        <end position="28"/>
    </location>
</feature>
<dbReference type="GO" id="GO:0005524">
    <property type="term" value="F:ATP binding"/>
    <property type="evidence" value="ECO:0007669"/>
    <property type="project" value="InterPro"/>
</dbReference>
<dbReference type="EMBL" id="CAJFCJ010000005">
    <property type="protein sequence ID" value="CAD5114147.1"/>
    <property type="molecule type" value="Genomic_DNA"/>
</dbReference>
<dbReference type="GO" id="GO:0005576">
    <property type="term" value="C:extracellular region"/>
    <property type="evidence" value="ECO:0007669"/>
    <property type="project" value="TreeGrafter"/>
</dbReference>
<accession>A0A7I8VHV5</accession>
<dbReference type="InterPro" id="IPR000719">
    <property type="entry name" value="Prot_kinase_dom"/>
</dbReference>
<keyword evidence="4" id="KW-1185">Reference proteome</keyword>
<evidence type="ECO:0000313" key="4">
    <source>
        <dbReference type="Proteomes" id="UP000549394"/>
    </source>
</evidence>
<reference evidence="3 4" key="1">
    <citation type="submission" date="2020-08" db="EMBL/GenBank/DDBJ databases">
        <authorList>
            <person name="Hejnol A."/>
        </authorList>
    </citation>
    <scope>NUCLEOTIDE SEQUENCE [LARGE SCALE GENOMIC DNA]</scope>
</reference>
<dbReference type="PANTHER" id="PTHR46448:SF1">
    <property type="entry name" value="PROTEIN KINASE DOMAIN-CONTAINING PROTEIN"/>
    <property type="match status" value="1"/>
</dbReference>
<dbReference type="InterPro" id="IPR011009">
    <property type="entry name" value="Kinase-like_dom_sf"/>
</dbReference>
<protein>
    <recommendedName>
        <fullName evidence="2">Protein kinase domain-containing protein</fullName>
    </recommendedName>
</protein>
<dbReference type="InterPro" id="IPR042983">
    <property type="entry name" value="PKDCC"/>
</dbReference>
<dbReference type="SUPFAM" id="SSF56112">
    <property type="entry name" value="Protein kinase-like (PK-like)"/>
    <property type="match status" value="1"/>
</dbReference>
<proteinExistence type="predicted"/>
<feature type="chain" id="PRO_5029856225" description="Protein kinase domain-containing protein" evidence="1">
    <location>
        <begin position="29"/>
        <end position="344"/>
    </location>
</feature>
<sequence length="344" mass="39497">MKSQYNWKMASFLILFTLLLGHIVINFASYNDDCSKVDGLYDSVEDYTPKIEKKQSILKHANDIESFPTISRYKFNCSNIPKIRIERKIGHGVTKQVFLGSYLEEKIAVKMVTRNVKDVKTCVKKAALNSPNGAASHSERHRCFSFPNMKLMKEILLLQQLSHKNLLKLVGYCVKGEETEATSLSEHGVVAVYEYALRFYISTIRNWPWKLRLTTAYSLADFLDYLQNSAMGSLRISDFKDSHFLLKDSHIKLTDLDDFTVDEPACNDDGECDYNINCLGSRCIGSNAKTNMKRFNDMFFKNLLFHKNSKTNKSLTNILQKLDQFEIEAKSLKKLLFQLDDSPV</sequence>
<dbReference type="GO" id="GO:0001501">
    <property type="term" value="P:skeletal system development"/>
    <property type="evidence" value="ECO:0007669"/>
    <property type="project" value="TreeGrafter"/>
</dbReference>
<dbReference type="AlphaFoldDB" id="A0A7I8VHV5"/>
<feature type="domain" description="Protein kinase" evidence="2">
    <location>
        <begin position="83"/>
        <end position="344"/>
    </location>
</feature>
<dbReference type="Gene3D" id="1.10.510.10">
    <property type="entry name" value="Transferase(Phosphotransferase) domain 1"/>
    <property type="match status" value="1"/>
</dbReference>
<dbReference type="OrthoDB" id="4062651at2759"/>
<keyword evidence="1" id="KW-0732">Signal</keyword>
<dbReference type="Proteomes" id="UP000549394">
    <property type="component" value="Unassembled WGS sequence"/>
</dbReference>
<dbReference type="PROSITE" id="PS50011">
    <property type="entry name" value="PROTEIN_KINASE_DOM"/>
    <property type="match status" value="1"/>
</dbReference>
<comment type="caution">
    <text evidence="3">The sequence shown here is derived from an EMBL/GenBank/DDBJ whole genome shotgun (WGS) entry which is preliminary data.</text>
</comment>
<name>A0A7I8VHV5_9ANNE</name>
<gene>
    <name evidence="3" type="ORF">DGYR_LOCUS3025</name>
</gene>
<dbReference type="GO" id="GO:0004715">
    <property type="term" value="F:non-membrane spanning protein tyrosine kinase activity"/>
    <property type="evidence" value="ECO:0007669"/>
    <property type="project" value="InterPro"/>
</dbReference>
<dbReference type="InterPro" id="IPR022049">
    <property type="entry name" value="FAM69_kinase_dom"/>
</dbReference>
<evidence type="ECO:0000259" key="2">
    <source>
        <dbReference type="PROSITE" id="PS50011"/>
    </source>
</evidence>
<dbReference type="PANTHER" id="PTHR46448">
    <property type="entry name" value="PROTEIN KINASE DOMAIN-CONTAINING PROTEIN"/>
    <property type="match status" value="1"/>
</dbReference>